<reference evidence="2" key="1">
    <citation type="journal article" date="2019" name="Int. J. Syst. Evol. Microbiol.">
        <title>The Global Catalogue of Microorganisms (GCM) 10K type strain sequencing project: providing services to taxonomists for standard genome sequencing and annotation.</title>
        <authorList>
            <consortium name="The Broad Institute Genomics Platform"/>
            <consortium name="The Broad Institute Genome Sequencing Center for Infectious Disease"/>
            <person name="Wu L."/>
            <person name="Ma J."/>
        </authorList>
    </citation>
    <scope>NUCLEOTIDE SEQUENCE [LARGE SCALE GENOMIC DNA]</scope>
    <source>
        <strain evidence="2">CGMCC 1.15439</strain>
    </source>
</reference>
<gene>
    <name evidence="1" type="ORF">GCM10010981_21570</name>
</gene>
<sequence>MIEIVKSETFDTWLQSLKDRQARVRIQSRIDRLGLGNPGQYRNLTHGISEMKIDYGPGYRVYYTMRGALLVVLLCGGDKNSQQADIANAIRIASAWEN</sequence>
<protein>
    <submittedName>
        <fullName evidence="1">Toxin, RelE family protein</fullName>
    </submittedName>
</protein>
<evidence type="ECO:0000313" key="1">
    <source>
        <dbReference type="EMBL" id="GGA32186.1"/>
    </source>
</evidence>
<dbReference type="RefSeq" id="WP_188794194.1">
    <property type="nucleotide sequence ID" value="NZ_BMJA01000001.1"/>
</dbReference>
<dbReference type="PANTHER" id="PTHR41791">
    <property type="entry name" value="SSL7039 PROTEIN"/>
    <property type="match status" value="1"/>
</dbReference>
<evidence type="ECO:0000313" key="2">
    <source>
        <dbReference type="Proteomes" id="UP000620046"/>
    </source>
</evidence>
<dbReference type="InterPro" id="IPR014056">
    <property type="entry name" value="TypeIITA-like_toxin_pred"/>
</dbReference>
<comment type="caution">
    <text evidence="1">The sequence shown here is derived from an EMBL/GenBank/DDBJ whole genome shotgun (WGS) entry which is preliminary data.</text>
</comment>
<dbReference type="NCBIfam" id="TIGR02683">
    <property type="entry name" value="upstrm_HI1419"/>
    <property type="match status" value="1"/>
</dbReference>
<dbReference type="PANTHER" id="PTHR41791:SF1">
    <property type="entry name" value="SSL7039 PROTEIN"/>
    <property type="match status" value="1"/>
</dbReference>
<organism evidence="1 2">
    <name type="scientific">Dyella nitratireducens</name>
    <dbReference type="NCBI Taxonomy" id="1849580"/>
    <lineage>
        <taxon>Bacteria</taxon>
        <taxon>Pseudomonadati</taxon>
        <taxon>Pseudomonadota</taxon>
        <taxon>Gammaproteobacteria</taxon>
        <taxon>Lysobacterales</taxon>
        <taxon>Rhodanobacteraceae</taxon>
        <taxon>Dyella</taxon>
    </lineage>
</organism>
<dbReference type="EMBL" id="BMJA01000001">
    <property type="protein sequence ID" value="GGA32186.1"/>
    <property type="molecule type" value="Genomic_DNA"/>
</dbReference>
<dbReference type="Pfam" id="PF05973">
    <property type="entry name" value="Gp49"/>
    <property type="match status" value="1"/>
</dbReference>
<accession>A0ABQ1FX80</accession>
<dbReference type="InterPro" id="IPR009241">
    <property type="entry name" value="HigB-like"/>
</dbReference>
<keyword evidence="2" id="KW-1185">Reference proteome</keyword>
<dbReference type="PIRSF" id="PIRSF028744">
    <property type="entry name" value="Addict_mod_HI1419"/>
    <property type="match status" value="1"/>
</dbReference>
<dbReference type="Proteomes" id="UP000620046">
    <property type="component" value="Unassembled WGS sequence"/>
</dbReference>
<name>A0ABQ1FX80_9GAMM</name>
<proteinExistence type="predicted"/>